<feature type="coiled-coil region" evidence="4">
    <location>
        <begin position="122"/>
        <end position="156"/>
    </location>
</feature>
<feature type="repeat" description="WD" evidence="3">
    <location>
        <begin position="413"/>
        <end position="452"/>
    </location>
</feature>
<dbReference type="InterPro" id="IPR036322">
    <property type="entry name" value="WD40_repeat_dom_sf"/>
</dbReference>
<feature type="region of interest" description="Disordered" evidence="5">
    <location>
        <begin position="1"/>
        <end position="29"/>
    </location>
</feature>
<dbReference type="SUPFAM" id="SSF50978">
    <property type="entry name" value="WD40 repeat-like"/>
    <property type="match status" value="1"/>
</dbReference>
<dbReference type="InterPro" id="IPR020472">
    <property type="entry name" value="WD40_PAC1"/>
</dbReference>
<feature type="repeat" description="WD" evidence="3">
    <location>
        <begin position="238"/>
        <end position="279"/>
    </location>
</feature>
<evidence type="ECO:0000256" key="1">
    <source>
        <dbReference type="ARBA" id="ARBA00022574"/>
    </source>
</evidence>
<evidence type="ECO:0000313" key="7">
    <source>
        <dbReference type="Proteomes" id="UP001157974"/>
    </source>
</evidence>
<dbReference type="Pfam" id="PF00400">
    <property type="entry name" value="WD40"/>
    <property type="match status" value="6"/>
</dbReference>
<evidence type="ECO:0008006" key="8">
    <source>
        <dbReference type="Google" id="ProtNLM"/>
    </source>
</evidence>
<evidence type="ECO:0000256" key="5">
    <source>
        <dbReference type="SAM" id="MobiDB-lite"/>
    </source>
</evidence>
<protein>
    <recommendedName>
        <fullName evidence="8">Autophagy-related protein 16 domain-containing protein</fullName>
    </recommendedName>
</protein>
<keyword evidence="7" id="KW-1185">Reference proteome</keyword>
<dbReference type="AlphaFoldDB" id="A0AAV8UTA1"/>
<reference evidence="6 7" key="1">
    <citation type="journal article" date="2023" name="Nat. Commun.">
        <title>Origin of minicircular mitochondrial genomes in red algae.</title>
        <authorList>
            <person name="Lee Y."/>
            <person name="Cho C.H."/>
            <person name="Lee Y.M."/>
            <person name="Park S.I."/>
            <person name="Yang J.H."/>
            <person name="West J.A."/>
            <person name="Bhattacharya D."/>
            <person name="Yoon H.S."/>
        </authorList>
    </citation>
    <scope>NUCLEOTIDE SEQUENCE [LARGE SCALE GENOMIC DNA]</scope>
    <source>
        <strain evidence="6 7">CCMP1338</strain>
        <tissue evidence="6">Whole cell</tissue>
    </source>
</reference>
<keyword evidence="4" id="KW-0175">Coiled coil</keyword>
<keyword evidence="2" id="KW-0677">Repeat</keyword>
<dbReference type="CDD" id="cd00200">
    <property type="entry name" value="WD40"/>
    <property type="match status" value="1"/>
</dbReference>
<dbReference type="PRINTS" id="PR00320">
    <property type="entry name" value="GPROTEINBRPT"/>
</dbReference>
<name>A0AAV8UTA1_9RHOD</name>
<feature type="repeat" description="WD" evidence="3">
    <location>
        <begin position="492"/>
        <end position="522"/>
    </location>
</feature>
<keyword evidence="1 3" id="KW-0853">WD repeat</keyword>
<dbReference type="Gene3D" id="2.130.10.10">
    <property type="entry name" value="YVTN repeat-like/Quinoprotein amine dehydrogenase"/>
    <property type="match status" value="3"/>
</dbReference>
<dbReference type="PROSITE" id="PS50294">
    <property type="entry name" value="WD_REPEATS_REGION"/>
    <property type="match status" value="6"/>
</dbReference>
<sequence>MIGVSARFGDSEGDGSLEEYVGRGGSSGSTGSIANALDNFEIAEGLSSRASHGTDAFRSPRRSLSQRRSLENASEDESSASAYIASLGTISGIYNDLQRERDLMVQDAERVYKERISSVSRLRKLETKLMDLSQEKLSLEERLEALGLKDEELREKILNLDKKVLSFLNVETVNSPTTTTPILNVKKAEEICTESQKFEFAIREMRGESTSSNAVESGGETASTVPSNHSSSSCLRTLFGHSGQVLCVDACPESRVVISGSADKSLRTWDMDTGRRQDALYGHNGWVHCVRLQEHKAVTGSGDKTIKIWDILPATDNIGYGVGVGGPCQATFVGHDAGVTCVDFDSSHVLSGSMDRTIRRWNLEHHNDEVFELIGHDGAVSCLQFWSYALVTGSVDKSIRMWDLRTGKSHRTLRGHAGPVRSLQFDDRIIISGGLDRQALVWDIRTGKVIQCIETPGQVLGLCFSRGECLVASSDKVIYVYDVSSGKVLTEKHGHSGAVLCVVQAEDKAVSGSTDHTCRLWI</sequence>
<dbReference type="EMBL" id="JAMWBK010000006">
    <property type="protein sequence ID" value="KAJ8903821.1"/>
    <property type="molecule type" value="Genomic_DNA"/>
</dbReference>
<proteinExistence type="predicted"/>
<accession>A0AAV8UTA1</accession>
<comment type="caution">
    <text evidence="6">The sequence shown here is derived from an EMBL/GenBank/DDBJ whole genome shotgun (WGS) entry which is preliminary data.</text>
</comment>
<evidence type="ECO:0000313" key="6">
    <source>
        <dbReference type="EMBL" id="KAJ8903821.1"/>
    </source>
</evidence>
<dbReference type="Proteomes" id="UP001157974">
    <property type="component" value="Unassembled WGS sequence"/>
</dbReference>
<dbReference type="InterPro" id="IPR001680">
    <property type="entry name" value="WD40_rpt"/>
</dbReference>
<dbReference type="SMART" id="SM00320">
    <property type="entry name" value="WD40"/>
    <property type="match status" value="7"/>
</dbReference>
<gene>
    <name evidence="6" type="ORF">NDN08_000354</name>
</gene>
<dbReference type="InterPro" id="IPR053299">
    <property type="entry name" value="ASTRA_WD_repeat"/>
</dbReference>
<evidence type="ECO:0000256" key="3">
    <source>
        <dbReference type="PROSITE-ProRule" id="PRU00221"/>
    </source>
</evidence>
<feature type="repeat" description="WD" evidence="3">
    <location>
        <begin position="332"/>
        <end position="364"/>
    </location>
</feature>
<dbReference type="InterPro" id="IPR015943">
    <property type="entry name" value="WD40/YVTN_repeat-like_dom_sf"/>
</dbReference>
<feature type="region of interest" description="Disordered" evidence="5">
    <location>
        <begin position="209"/>
        <end position="228"/>
    </location>
</feature>
<dbReference type="PROSITE" id="PS50082">
    <property type="entry name" value="WD_REPEATS_2"/>
    <property type="match status" value="6"/>
</dbReference>
<feature type="repeat" description="WD" evidence="3">
    <location>
        <begin position="280"/>
        <end position="311"/>
    </location>
</feature>
<dbReference type="PANTHER" id="PTHR44156">
    <property type="entry name" value="SUPERNUMERARY LIMBS, ISOFORM B-RELATED"/>
    <property type="match status" value="1"/>
</dbReference>
<dbReference type="InterPro" id="IPR019775">
    <property type="entry name" value="WD40_repeat_CS"/>
</dbReference>
<organism evidence="6 7">
    <name type="scientific">Rhodosorus marinus</name>
    <dbReference type="NCBI Taxonomy" id="101924"/>
    <lineage>
        <taxon>Eukaryota</taxon>
        <taxon>Rhodophyta</taxon>
        <taxon>Stylonematophyceae</taxon>
        <taxon>Stylonematales</taxon>
        <taxon>Stylonemataceae</taxon>
        <taxon>Rhodosorus</taxon>
    </lineage>
</organism>
<dbReference type="PROSITE" id="PS00678">
    <property type="entry name" value="WD_REPEATS_1"/>
    <property type="match status" value="4"/>
</dbReference>
<feature type="region of interest" description="Disordered" evidence="5">
    <location>
        <begin position="51"/>
        <end position="75"/>
    </location>
</feature>
<evidence type="ECO:0000256" key="4">
    <source>
        <dbReference type="SAM" id="Coils"/>
    </source>
</evidence>
<feature type="repeat" description="WD" evidence="3">
    <location>
        <begin position="373"/>
        <end position="412"/>
    </location>
</feature>
<evidence type="ECO:0000256" key="2">
    <source>
        <dbReference type="ARBA" id="ARBA00022737"/>
    </source>
</evidence>